<reference evidence="3 4" key="1">
    <citation type="submission" date="2011-10" db="EMBL/GenBank/DDBJ databases">
        <authorList>
            <person name="Genoscope - CEA"/>
        </authorList>
    </citation>
    <scope>NUCLEOTIDE SEQUENCE [LARGE SCALE GENOMIC DNA]</scope>
    <source>
        <strain evidence="3 4">RCC 1105</strain>
    </source>
</reference>
<evidence type="ECO:0000256" key="2">
    <source>
        <dbReference type="SAM" id="MobiDB-lite"/>
    </source>
</evidence>
<dbReference type="EMBL" id="FO082278">
    <property type="protein sequence ID" value="CCO14445.1"/>
    <property type="molecule type" value="Genomic_DNA"/>
</dbReference>
<feature type="region of interest" description="Disordered" evidence="2">
    <location>
        <begin position="370"/>
        <end position="411"/>
    </location>
</feature>
<feature type="compositionally biased region" description="Acidic residues" evidence="2">
    <location>
        <begin position="373"/>
        <end position="411"/>
    </location>
</feature>
<name>K8EPW7_9CHLO</name>
<protein>
    <submittedName>
        <fullName evidence="3">Uncharacterized protein</fullName>
    </submittedName>
</protein>
<accession>K8EPW7</accession>
<dbReference type="RefSeq" id="XP_007515566.1">
    <property type="nucleotide sequence ID" value="XM_007515504.1"/>
</dbReference>
<evidence type="ECO:0000313" key="3">
    <source>
        <dbReference type="EMBL" id="CCO14445.1"/>
    </source>
</evidence>
<feature type="region of interest" description="Disordered" evidence="2">
    <location>
        <begin position="42"/>
        <end position="166"/>
    </location>
</feature>
<evidence type="ECO:0000256" key="1">
    <source>
        <dbReference type="SAM" id="Coils"/>
    </source>
</evidence>
<feature type="region of interest" description="Disordered" evidence="2">
    <location>
        <begin position="438"/>
        <end position="460"/>
    </location>
</feature>
<feature type="region of interest" description="Disordered" evidence="2">
    <location>
        <begin position="181"/>
        <end position="205"/>
    </location>
</feature>
<gene>
    <name evidence="3" type="ORF">Bathy01g03310</name>
</gene>
<feature type="compositionally biased region" description="Basic and acidic residues" evidence="2">
    <location>
        <begin position="64"/>
        <end position="166"/>
    </location>
</feature>
<proteinExistence type="predicted"/>
<feature type="region of interest" description="Disordered" evidence="2">
    <location>
        <begin position="1"/>
        <end position="23"/>
    </location>
</feature>
<keyword evidence="4" id="KW-1185">Reference proteome</keyword>
<feature type="coiled-coil region" evidence="1">
    <location>
        <begin position="518"/>
        <end position="571"/>
    </location>
</feature>
<dbReference type="AlphaFoldDB" id="K8EPW7"/>
<dbReference type="Proteomes" id="UP000198341">
    <property type="component" value="Chromosome 1"/>
</dbReference>
<feature type="compositionally biased region" description="Basic and acidic residues" evidence="2">
    <location>
        <begin position="1"/>
        <end position="22"/>
    </location>
</feature>
<dbReference type="STRING" id="41875.K8EPW7"/>
<evidence type="ECO:0000313" key="4">
    <source>
        <dbReference type="Proteomes" id="UP000198341"/>
    </source>
</evidence>
<organism evidence="3 4">
    <name type="scientific">Bathycoccus prasinos</name>
    <dbReference type="NCBI Taxonomy" id="41875"/>
    <lineage>
        <taxon>Eukaryota</taxon>
        <taxon>Viridiplantae</taxon>
        <taxon>Chlorophyta</taxon>
        <taxon>Mamiellophyceae</taxon>
        <taxon>Mamiellales</taxon>
        <taxon>Bathycoccaceae</taxon>
        <taxon>Bathycoccus</taxon>
    </lineage>
</organism>
<sequence length="1023" mass="116807">MDEDEENHHPREQKQMVHKEEAVMSVDSDGFEIIANRDDAFKADASSSLKNKKQKEKNAEEEEEKRRIKEEKKSESERLKQKKEKEKEKRAEEKETKKREREKEMEEKRLKREKETEEREKKRKEREKEMEEKRLKREEEKRAREEKKRREQEDKDRIEEEKQKEKERLEALKRKQSEKLLGFFKQKSPKKMQKTSSALDVVASPSKKHVVEKLDEELFNKSKALEVDVVQSWLMTLKKFKAERRMKKENTETTMRHWNARVHVSPKDFDPFRAKSSSPEDGDDDEVQIIKDDGGDVQIVDAPEITTAKDKGLKRYKKYYSFASYEMNYHERLPWYGYGLPPGRPTLSQPFVKKMARNYRRKCDEVDYGCDSGGEDYEYESEGEDIMDDGDDLDEEDEDLADEEDEEEDGQEFFIPDTRIIRGEFGQDDEEENLDAIRREDSGDATSIDPSTPTYVSKSKARRTVQQWVGEAKKQRKTLVVTSLAGSSEDGITQDADGVVLKGFEIITRTMKGIIICGVDYEEAKKKIEDEAERAKLEQKKMKAKEKKAAKEETKEQNDAAKNEIISNNTEFGKTTFVTQEGLDKLFKMNNAGTKRMLDAWVKPKDDKLAVEETEILEMPAVPESTDSEIWESFRNKLLETNAGTNPSPLGKYALWFDADQMDVTGAVVRQMPTNIAKLIAKLTSQAGRPQVARVELFNAMTKIISITRDMYLRLETGITFANGMEALPIKKAAPMPVLLEEAATAPSIKNMVASIFSSPDTSRALRDAAFALVWECVVNMAHLDPARQMWRNDIIRNVCHEKNFLDAAASYFLNSSKGEQHNYEQAKAMQIANEITKGALCDTFCVMRSLEASRLALALCDFVSHTFGDDGGLKSTNLEDFSANGKEYTLAFRTLPEAIKAISNMVTSCPNVFESSKVCEGIEKTGKFVSRLTAIFGPSGFSSETKRLTEDAVNVLKSAVGFGTEKRSGDCLIKALGDCGDVIVTLSLFNHPTITEVKDFVQKRMENIRENKAILEEVGIDQ</sequence>
<dbReference type="KEGG" id="bpg:Bathy01g03310"/>
<keyword evidence="1" id="KW-0175">Coiled coil</keyword>
<feature type="compositionally biased region" description="Polar residues" evidence="2">
    <location>
        <begin position="444"/>
        <end position="457"/>
    </location>
</feature>
<dbReference type="GeneID" id="19018066"/>